<dbReference type="Proteomes" id="UP000887159">
    <property type="component" value="Unassembled WGS sequence"/>
</dbReference>
<sequence>MMALALIKVMLLFGDYKLTSLNLVNKYVKVYAYDVSRGKEGCCLPGYPKHIHKEFPSANKESSLPSHLDAVYYSYTDRSMYFFKGIYYWHNIAFNPLDRRRTNKIKGPWLISSKWYDICDVEA</sequence>
<accession>A0A8X6WIE7</accession>
<evidence type="ECO:0000256" key="1">
    <source>
        <dbReference type="PROSITE-ProRule" id="PRU01011"/>
    </source>
</evidence>
<dbReference type="SUPFAM" id="SSF50923">
    <property type="entry name" value="Hemopexin-like domain"/>
    <property type="match status" value="1"/>
</dbReference>
<evidence type="ECO:0000256" key="2">
    <source>
        <dbReference type="SAM" id="SignalP"/>
    </source>
</evidence>
<organism evidence="3 4">
    <name type="scientific">Trichonephila clavipes</name>
    <name type="common">Golden silk orbweaver</name>
    <name type="synonym">Nephila clavipes</name>
    <dbReference type="NCBI Taxonomy" id="2585209"/>
    <lineage>
        <taxon>Eukaryota</taxon>
        <taxon>Metazoa</taxon>
        <taxon>Ecdysozoa</taxon>
        <taxon>Arthropoda</taxon>
        <taxon>Chelicerata</taxon>
        <taxon>Arachnida</taxon>
        <taxon>Araneae</taxon>
        <taxon>Araneomorphae</taxon>
        <taxon>Entelegynae</taxon>
        <taxon>Araneoidea</taxon>
        <taxon>Nephilidae</taxon>
        <taxon>Trichonephila</taxon>
    </lineage>
</organism>
<name>A0A8X6WIE7_TRICX</name>
<evidence type="ECO:0000313" key="4">
    <source>
        <dbReference type="Proteomes" id="UP000887159"/>
    </source>
</evidence>
<gene>
    <name evidence="3" type="primary">AVEN_257860_1</name>
    <name evidence="3" type="ORF">TNCV_196591</name>
</gene>
<proteinExistence type="predicted"/>
<dbReference type="InterPro" id="IPR018487">
    <property type="entry name" value="Hemopexin-like_repeat"/>
</dbReference>
<comment type="caution">
    <text evidence="3">The sequence shown here is derived from an EMBL/GenBank/DDBJ whole genome shotgun (WGS) entry which is preliminary data.</text>
</comment>
<feature type="signal peptide" evidence="2">
    <location>
        <begin position="1"/>
        <end position="20"/>
    </location>
</feature>
<feature type="repeat" description="Hemopexin" evidence="1">
    <location>
        <begin position="65"/>
        <end position="118"/>
    </location>
</feature>
<dbReference type="PROSITE" id="PS51642">
    <property type="entry name" value="HEMOPEXIN_2"/>
    <property type="match status" value="1"/>
</dbReference>
<protein>
    <submittedName>
        <fullName evidence="3">Uncharacterized protein</fullName>
    </submittedName>
</protein>
<evidence type="ECO:0000313" key="3">
    <source>
        <dbReference type="EMBL" id="GFY35559.1"/>
    </source>
</evidence>
<dbReference type="AlphaFoldDB" id="A0A8X6WIE7"/>
<feature type="chain" id="PRO_5036478022" evidence="2">
    <location>
        <begin position="21"/>
        <end position="123"/>
    </location>
</feature>
<keyword evidence="2" id="KW-0732">Signal</keyword>
<dbReference type="EMBL" id="BMAU01021432">
    <property type="protein sequence ID" value="GFY35559.1"/>
    <property type="molecule type" value="Genomic_DNA"/>
</dbReference>
<keyword evidence="4" id="KW-1185">Reference proteome</keyword>
<dbReference type="Gene3D" id="2.110.10.10">
    <property type="entry name" value="Hemopexin-like domain"/>
    <property type="match status" value="1"/>
</dbReference>
<dbReference type="InterPro" id="IPR036375">
    <property type="entry name" value="Hemopexin-like_dom_sf"/>
</dbReference>
<reference evidence="3" key="1">
    <citation type="submission" date="2020-08" db="EMBL/GenBank/DDBJ databases">
        <title>Multicomponent nature underlies the extraordinary mechanical properties of spider dragline silk.</title>
        <authorList>
            <person name="Kono N."/>
            <person name="Nakamura H."/>
            <person name="Mori M."/>
            <person name="Yoshida Y."/>
            <person name="Ohtoshi R."/>
            <person name="Malay A.D."/>
            <person name="Moran D.A.P."/>
            <person name="Tomita M."/>
            <person name="Numata K."/>
            <person name="Arakawa K."/>
        </authorList>
    </citation>
    <scope>NUCLEOTIDE SEQUENCE</scope>
</reference>